<accession>A0A6I4UEP4</accession>
<name>A0A6I4UEP4_9SPHN</name>
<dbReference type="InterPro" id="IPR020004">
    <property type="entry name" value="UDP-GlcNAc_Epase"/>
</dbReference>
<dbReference type="Pfam" id="PF02350">
    <property type="entry name" value="Epimerase_2"/>
    <property type="match status" value="1"/>
</dbReference>
<dbReference type="Gene3D" id="3.40.50.2000">
    <property type="entry name" value="Glycogen Phosphorylase B"/>
    <property type="match status" value="2"/>
</dbReference>
<dbReference type="EMBL" id="JAUSWK010000007">
    <property type="protein sequence ID" value="MDQ0567352.1"/>
    <property type="molecule type" value="Genomic_DNA"/>
</dbReference>
<proteinExistence type="predicted"/>
<sequence>MKKVSVVTGTRAEYGLLRWVIDGLHHSQTCDLQIVATGMHLAPEFGSTWKAIKADGYPIARKVEMLLSSDSPVGISKSMGLGMAGFADALHDLNPDLVVILGDRFEMLSVAAATMIANIPIAHLHGGELTEGLYDDPIRHAITKMSYLHFTAAEPYRQRVIQMGEDPSRVWNVGGLGIDSIVKIPRMERSELESSLGFTLGQRNLLVTFHPETNTGNSVAAQMNELLCALQQTDASLIFTMPNADTGGRTLFDQISKFVAANPDRACAHVSLGQRRYLSLLALVDGVVGNSSSGLIEAPALQVPTLNIGARQQGRLRADSVIDCGAERGAISTGLERIFSPDFRKSLPQVVNPYGDGGASVRIVEAIERWTPDRVSKRFYDLAISPDKVRTQTEEAS</sequence>
<keyword evidence="3" id="KW-0326">Glycosidase</keyword>
<comment type="caution">
    <text evidence="3">The sequence shown here is derived from an EMBL/GenBank/DDBJ whole genome shotgun (WGS) entry which is preliminary data.</text>
</comment>
<dbReference type="RefSeq" id="WP_160767588.1">
    <property type="nucleotide sequence ID" value="NZ_JAUSWK010000007.1"/>
</dbReference>
<evidence type="ECO:0000313" key="3">
    <source>
        <dbReference type="EMBL" id="MXP36896.1"/>
    </source>
</evidence>
<dbReference type="Proteomes" id="UP001238601">
    <property type="component" value="Unassembled WGS sequence"/>
</dbReference>
<dbReference type="NCBIfam" id="TIGR03568">
    <property type="entry name" value="NeuC_NnaA"/>
    <property type="match status" value="1"/>
</dbReference>
<dbReference type="EMBL" id="WTYG01000008">
    <property type="protein sequence ID" value="MXP36896.1"/>
    <property type="molecule type" value="Genomic_DNA"/>
</dbReference>
<evidence type="ECO:0000313" key="2">
    <source>
        <dbReference type="EMBL" id="MDQ0567352.1"/>
    </source>
</evidence>
<dbReference type="AlphaFoldDB" id="A0A6I4UEP4"/>
<dbReference type="EC" id="3.2.1.183" evidence="3"/>
<keyword evidence="5" id="KW-1185">Reference proteome</keyword>
<dbReference type="Proteomes" id="UP000439914">
    <property type="component" value="Unassembled WGS sequence"/>
</dbReference>
<dbReference type="PANTHER" id="PTHR43174:SF3">
    <property type="entry name" value="UDP-N-ACETYLGLUCOSAMINE 2-EPIMERASE"/>
    <property type="match status" value="1"/>
</dbReference>
<dbReference type="GeneID" id="93687715"/>
<dbReference type="PANTHER" id="PTHR43174">
    <property type="entry name" value="UDP-N-ACETYLGLUCOSAMINE 2-EPIMERASE"/>
    <property type="match status" value="1"/>
</dbReference>
<dbReference type="InterPro" id="IPR029767">
    <property type="entry name" value="WecB-like"/>
</dbReference>
<evidence type="ECO:0000259" key="1">
    <source>
        <dbReference type="Pfam" id="PF02350"/>
    </source>
</evidence>
<reference evidence="2 5" key="2">
    <citation type="submission" date="2023-07" db="EMBL/GenBank/DDBJ databases">
        <title>Genomic Encyclopedia of Type Strains, Phase IV (KMG-IV): sequencing the most valuable type-strain genomes for metagenomic binning, comparative biology and taxonomic classification.</title>
        <authorList>
            <person name="Goeker M."/>
        </authorList>
    </citation>
    <scope>NUCLEOTIDE SEQUENCE [LARGE SCALE GENOMIC DNA]</scope>
    <source>
        <strain evidence="2 5">DSM 14432</strain>
    </source>
</reference>
<dbReference type="GO" id="GO:0006047">
    <property type="term" value="P:UDP-N-acetylglucosamine metabolic process"/>
    <property type="evidence" value="ECO:0007669"/>
    <property type="project" value="InterPro"/>
</dbReference>
<reference evidence="3 4" key="1">
    <citation type="submission" date="2019-12" db="EMBL/GenBank/DDBJ databases">
        <title>Genomic-based taxomic classification of the family Erythrobacteraceae.</title>
        <authorList>
            <person name="Xu L."/>
        </authorList>
    </citation>
    <scope>NUCLEOTIDE SEQUENCE [LARGE SCALE GENOMIC DNA]</scope>
    <source>
        <strain evidence="3 4">CGMCC 1.8703</strain>
    </source>
</reference>
<dbReference type="InterPro" id="IPR003331">
    <property type="entry name" value="UDP_GlcNAc_Epimerase_2_dom"/>
</dbReference>
<dbReference type="CDD" id="cd03786">
    <property type="entry name" value="GTB_UDP-GlcNAc_2-Epimerase"/>
    <property type="match status" value="1"/>
</dbReference>
<organism evidence="3 4">
    <name type="scientific">Qipengyuania citrea</name>
    <dbReference type="NCBI Taxonomy" id="225971"/>
    <lineage>
        <taxon>Bacteria</taxon>
        <taxon>Pseudomonadati</taxon>
        <taxon>Pseudomonadota</taxon>
        <taxon>Alphaproteobacteria</taxon>
        <taxon>Sphingomonadales</taxon>
        <taxon>Erythrobacteraceae</taxon>
        <taxon>Qipengyuania</taxon>
    </lineage>
</organism>
<gene>
    <name evidence="3" type="primary">neuC</name>
    <name evidence="3" type="ORF">GRI55_14185</name>
    <name evidence="2" type="ORF">QOZ97_002908</name>
</gene>
<dbReference type="EC" id="3.2.1.184" evidence="2"/>
<protein>
    <submittedName>
        <fullName evidence="2">GDP/UDP-N,N'-diacetylbacillosamine 2-epimerase (Hydrolyzing)</fullName>
        <ecNumber evidence="2">3.2.1.184</ecNumber>
    </submittedName>
    <submittedName>
        <fullName evidence="3">UDP-N-acetylglucosamine 2-epimerase (Hydrolyzing)</fullName>
        <ecNumber evidence="3">3.2.1.183</ecNumber>
    </submittedName>
</protein>
<keyword evidence="3" id="KW-0378">Hydrolase</keyword>
<dbReference type="SUPFAM" id="SSF53756">
    <property type="entry name" value="UDP-Glycosyltransferase/glycogen phosphorylase"/>
    <property type="match status" value="1"/>
</dbReference>
<feature type="domain" description="UDP-N-acetylglucosamine 2-epimerase" evidence="1">
    <location>
        <begin position="24"/>
        <end position="368"/>
    </location>
</feature>
<evidence type="ECO:0000313" key="5">
    <source>
        <dbReference type="Proteomes" id="UP001238601"/>
    </source>
</evidence>
<dbReference type="GO" id="GO:0102388">
    <property type="term" value="F:UDP-N,N'-diacetylbacillosamine 2-epimerase activity"/>
    <property type="evidence" value="ECO:0007669"/>
    <property type="project" value="UniProtKB-EC"/>
</dbReference>
<evidence type="ECO:0000313" key="4">
    <source>
        <dbReference type="Proteomes" id="UP000439914"/>
    </source>
</evidence>